<dbReference type="HOGENOM" id="CLU_952821_0_0_6"/>
<dbReference type="InterPro" id="IPR003819">
    <property type="entry name" value="TauD/TfdA-like"/>
</dbReference>
<evidence type="ECO:0000256" key="2">
    <source>
        <dbReference type="ARBA" id="ARBA00023002"/>
    </source>
</evidence>
<dbReference type="PANTHER" id="PTHR10696">
    <property type="entry name" value="GAMMA-BUTYROBETAINE HYDROXYLASE-RELATED"/>
    <property type="match status" value="1"/>
</dbReference>
<reference evidence="5 6" key="1">
    <citation type="submission" date="2013-12" db="EMBL/GenBank/DDBJ databases">
        <authorList>
            <consortium name="DOE Joint Genome Institute"/>
            <person name="Muyzer G."/>
            <person name="Huntemann M."/>
            <person name="Han J."/>
            <person name="Chen A."/>
            <person name="Kyrpides N."/>
            <person name="Mavromatis K."/>
            <person name="Markowitz V."/>
            <person name="Palaniappan K."/>
            <person name="Ivanova N."/>
            <person name="Schaumberg A."/>
            <person name="Pati A."/>
            <person name="Liolios K."/>
            <person name="Nordberg H.P."/>
            <person name="Cantor M.N."/>
            <person name="Hua S.X."/>
            <person name="Woyke T."/>
        </authorList>
    </citation>
    <scope>NUCLEOTIDE SEQUENCE [LARGE SCALE GENOMIC DNA]</scope>
    <source>
        <strain evidence="5 6">ARh 1</strain>
    </source>
</reference>
<evidence type="ECO:0000259" key="4">
    <source>
        <dbReference type="Pfam" id="PF02668"/>
    </source>
</evidence>
<dbReference type="KEGG" id="tti:THITH_11975"/>
<proteinExistence type="predicted"/>
<evidence type="ECO:0000256" key="3">
    <source>
        <dbReference type="ARBA" id="ARBA00023194"/>
    </source>
</evidence>
<dbReference type="InterPro" id="IPR042098">
    <property type="entry name" value="TauD-like_sf"/>
</dbReference>
<dbReference type="RefSeq" id="WP_006747915.1">
    <property type="nucleotide sequence ID" value="NZ_CP007029.1"/>
</dbReference>
<evidence type="ECO:0000256" key="1">
    <source>
        <dbReference type="ARBA" id="ARBA00001954"/>
    </source>
</evidence>
<dbReference type="PANTHER" id="PTHR10696:SF56">
    <property type="entry name" value="TAUD_TFDA-LIKE DOMAIN-CONTAINING PROTEIN"/>
    <property type="match status" value="1"/>
</dbReference>
<organism evidence="5 6">
    <name type="scientific">Thioalkalivibrio paradoxus ARh 1</name>
    <dbReference type="NCBI Taxonomy" id="713585"/>
    <lineage>
        <taxon>Bacteria</taxon>
        <taxon>Pseudomonadati</taxon>
        <taxon>Pseudomonadota</taxon>
        <taxon>Gammaproteobacteria</taxon>
        <taxon>Chromatiales</taxon>
        <taxon>Ectothiorhodospiraceae</taxon>
        <taxon>Thioalkalivibrio</taxon>
    </lineage>
</organism>
<accession>W0DJR3</accession>
<dbReference type="AlphaFoldDB" id="W0DJR3"/>
<dbReference type="EMBL" id="CP007029">
    <property type="protein sequence ID" value="AHE98849.1"/>
    <property type="molecule type" value="Genomic_DNA"/>
</dbReference>
<evidence type="ECO:0000313" key="6">
    <source>
        <dbReference type="Proteomes" id="UP000005289"/>
    </source>
</evidence>
<keyword evidence="3" id="KW-0045">Antibiotic biosynthesis</keyword>
<protein>
    <submittedName>
        <fullName evidence="5">Taurine catabolism dioxygenase TauD</fullName>
    </submittedName>
</protein>
<keyword evidence="6" id="KW-1185">Reference proteome</keyword>
<gene>
    <name evidence="5" type="ORF">THITH_11975</name>
</gene>
<dbReference type="SUPFAM" id="SSF51197">
    <property type="entry name" value="Clavaminate synthase-like"/>
    <property type="match status" value="1"/>
</dbReference>
<feature type="domain" description="TauD/TfdA-like" evidence="4">
    <location>
        <begin position="37"/>
        <end position="297"/>
    </location>
</feature>
<dbReference type="Gene3D" id="3.60.130.10">
    <property type="entry name" value="Clavaminate synthase-like"/>
    <property type="match status" value="1"/>
</dbReference>
<sequence>MNSATHQYLHSAPGQRAFALGDDAAYRRWRADKLRRFPQALQALKVDVNDIACPSADERAALTDAIQRANMVVYRCRNAGAGRASVRAFGRALGLERLDEHLCADEDGISELQVSDGSGHKADYIPYTDRPLSWHCDGYYNESARTIRAMLLHCAQDAAEGGENGLVDHEMLYIALRDRDPEYVAALMHPQALTIPANVQDGQVLRPERTGPVFSVDPATGALHMRYTARGRNVRWRDDATTREAAAQITQLLESETVPVFRYRLAPGEGLLCNNVLHNRTGFRDDAEVGRQRRVYRARFLDRVAKT</sequence>
<dbReference type="OrthoDB" id="9770519at2"/>
<evidence type="ECO:0000313" key="5">
    <source>
        <dbReference type="EMBL" id="AHE98849.1"/>
    </source>
</evidence>
<keyword evidence="5" id="KW-0223">Dioxygenase</keyword>
<dbReference type="STRING" id="713585.THITH_11975"/>
<dbReference type="Pfam" id="PF02668">
    <property type="entry name" value="TauD"/>
    <property type="match status" value="1"/>
</dbReference>
<comment type="cofactor">
    <cofactor evidence="1">
        <name>Fe(2+)</name>
        <dbReference type="ChEBI" id="CHEBI:29033"/>
    </cofactor>
</comment>
<dbReference type="InterPro" id="IPR050411">
    <property type="entry name" value="AlphaKG_dependent_hydroxylases"/>
</dbReference>
<dbReference type="Proteomes" id="UP000005289">
    <property type="component" value="Chromosome"/>
</dbReference>
<dbReference type="GO" id="GO:0016706">
    <property type="term" value="F:2-oxoglutarate-dependent dioxygenase activity"/>
    <property type="evidence" value="ECO:0007669"/>
    <property type="project" value="UniProtKB-ARBA"/>
</dbReference>
<keyword evidence="2" id="KW-0560">Oxidoreductase</keyword>
<name>W0DJR3_9GAMM</name>
<dbReference type="GO" id="GO:0017000">
    <property type="term" value="P:antibiotic biosynthetic process"/>
    <property type="evidence" value="ECO:0007669"/>
    <property type="project" value="UniProtKB-KW"/>
</dbReference>